<keyword evidence="2 5" id="KW-0808">Transferase</keyword>
<protein>
    <recommendedName>
        <fullName evidence="7">SAM-dependent MTase RsmB/NOP-type domain-containing protein</fullName>
    </recommendedName>
</protein>
<dbReference type="OrthoDB" id="260824at2759"/>
<comment type="similarity">
    <text evidence="5">Belongs to the class I-like SAM-binding methyltransferase superfamily. RsmB/NOP family.</text>
</comment>
<dbReference type="CDD" id="cd21150">
    <property type="entry name" value="PUA_NSun6-like"/>
    <property type="match status" value="1"/>
</dbReference>
<evidence type="ECO:0000256" key="2">
    <source>
        <dbReference type="ARBA" id="ARBA00022679"/>
    </source>
</evidence>
<dbReference type="RefSeq" id="XP_005851992.1">
    <property type="nucleotide sequence ID" value="XM_005851930.1"/>
</dbReference>
<evidence type="ECO:0000256" key="1">
    <source>
        <dbReference type="ARBA" id="ARBA00022603"/>
    </source>
</evidence>
<dbReference type="InterPro" id="IPR049560">
    <property type="entry name" value="MeTrfase_RsmB-F_NOP2_cat"/>
</dbReference>
<evidence type="ECO:0000256" key="3">
    <source>
        <dbReference type="ARBA" id="ARBA00022691"/>
    </source>
</evidence>
<dbReference type="Pfam" id="PF01189">
    <property type="entry name" value="Methyltr_RsmB-F"/>
    <property type="match status" value="2"/>
</dbReference>
<feature type="active site" description="Nucleophile" evidence="5">
    <location>
        <position position="504"/>
    </location>
</feature>
<dbReference type="OMA" id="GYTEEWL"/>
<dbReference type="Gene3D" id="2.30.130.10">
    <property type="entry name" value="PUA domain"/>
    <property type="match status" value="1"/>
</dbReference>
<dbReference type="STRING" id="554065.E1Z1W9"/>
<evidence type="ECO:0000259" key="7">
    <source>
        <dbReference type="PROSITE" id="PS51686"/>
    </source>
</evidence>
<dbReference type="PROSITE" id="PS50890">
    <property type="entry name" value="PUA"/>
    <property type="match status" value="1"/>
</dbReference>
<evidence type="ECO:0000256" key="6">
    <source>
        <dbReference type="SAM" id="MobiDB-lite"/>
    </source>
</evidence>
<dbReference type="Pfam" id="PF01472">
    <property type="entry name" value="PUA"/>
    <property type="match status" value="1"/>
</dbReference>
<dbReference type="InterPro" id="IPR029063">
    <property type="entry name" value="SAM-dependent_MTases_sf"/>
</dbReference>
<gene>
    <name evidence="8" type="ORF">CHLNCDRAFT_132901</name>
</gene>
<dbReference type="SUPFAM" id="SSF53335">
    <property type="entry name" value="S-adenosyl-L-methionine-dependent methyltransferases"/>
    <property type="match status" value="1"/>
</dbReference>
<evidence type="ECO:0000313" key="9">
    <source>
        <dbReference type="Proteomes" id="UP000008141"/>
    </source>
</evidence>
<keyword evidence="3 5" id="KW-0949">S-adenosyl-L-methionine</keyword>
<dbReference type="AlphaFoldDB" id="E1Z1W9"/>
<keyword evidence="4 5" id="KW-0694">RNA-binding</keyword>
<feature type="binding site" evidence="5">
    <location>
        <position position="306"/>
    </location>
    <ligand>
        <name>S-adenosyl-L-methionine</name>
        <dbReference type="ChEBI" id="CHEBI:59789"/>
    </ligand>
</feature>
<proteinExistence type="inferred from homology"/>
<dbReference type="eggNOG" id="KOG1122">
    <property type="taxonomic scope" value="Eukaryota"/>
</dbReference>
<dbReference type="InterPro" id="IPR002478">
    <property type="entry name" value="PUA"/>
</dbReference>
<dbReference type="EMBL" id="GL433835">
    <property type="protein sequence ID" value="EFN59890.1"/>
    <property type="molecule type" value="Genomic_DNA"/>
</dbReference>
<keyword evidence="9" id="KW-1185">Reference proteome</keyword>
<dbReference type="InterPro" id="IPR023267">
    <property type="entry name" value="RCMT"/>
</dbReference>
<accession>E1Z1W9</accession>
<evidence type="ECO:0000313" key="8">
    <source>
        <dbReference type="EMBL" id="EFN59890.1"/>
    </source>
</evidence>
<dbReference type="FunCoup" id="E1Z1W9">
    <property type="interactions" value="1082"/>
</dbReference>
<keyword evidence="1 5" id="KW-0489">Methyltransferase</keyword>
<feature type="binding site" evidence="5">
    <location>
        <begin position="255"/>
        <end position="261"/>
    </location>
    <ligand>
        <name>S-adenosyl-L-methionine</name>
        <dbReference type="ChEBI" id="CHEBI:59789"/>
    </ligand>
</feature>
<dbReference type="GO" id="GO:0008173">
    <property type="term" value="F:RNA methyltransferase activity"/>
    <property type="evidence" value="ECO:0007669"/>
    <property type="project" value="InterPro"/>
</dbReference>
<feature type="binding site" evidence="5">
    <location>
        <position position="454"/>
    </location>
    <ligand>
        <name>S-adenosyl-L-methionine</name>
        <dbReference type="ChEBI" id="CHEBI:59789"/>
    </ligand>
</feature>
<feature type="domain" description="SAM-dependent MTase RsmB/NOP-type" evidence="7">
    <location>
        <begin position="162"/>
        <end position="584"/>
    </location>
</feature>
<dbReference type="Proteomes" id="UP000008141">
    <property type="component" value="Unassembled WGS sequence"/>
</dbReference>
<dbReference type="InterPro" id="IPR015947">
    <property type="entry name" value="PUA-like_sf"/>
</dbReference>
<dbReference type="SUPFAM" id="SSF88697">
    <property type="entry name" value="PUA domain-like"/>
    <property type="match status" value="1"/>
</dbReference>
<organism evidence="9">
    <name type="scientific">Chlorella variabilis</name>
    <name type="common">Green alga</name>
    <dbReference type="NCBI Taxonomy" id="554065"/>
    <lineage>
        <taxon>Eukaryota</taxon>
        <taxon>Viridiplantae</taxon>
        <taxon>Chlorophyta</taxon>
        <taxon>core chlorophytes</taxon>
        <taxon>Trebouxiophyceae</taxon>
        <taxon>Chlorellales</taxon>
        <taxon>Chlorellaceae</taxon>
        <taxon>Chlorella clade</taxon>
        <taxon>Chlorella</taxon>
    </lineage>
</organism>
<sequence length="585" mass="61243">MAARTYAPEISWDSEVRQYLEAALGPQKLAEISAALARPPLATCLRVNTLRTSPQDLLRRLPEALAPEDRALLETNPAYVHPLLPDAVILPGTGPHAVDYSRTRGLEVVVGRKAGESVMRGAHVFAPGMLAVSPGIEKGDLVAVSVGLELPGSDRYAYTRGTVLGSEHEAKQVEALGGQAPDRSRLFIGIGRAELSRTEFFQGRGGIAVTMLERVFRTPGCGDILPGDFMLQNVCSLVAAHVLAPRPGARVLDMCAAPGGKTTALAQLMGDRGEVVAFDRSHAKAAEVRRLAGSFGLTCVKAYKMDATKAVLQPVPQPGPELVPQQQQEQQEKEHGEATGAAAGAAAVAAAVAAGAGGASPAEASSSGCGAGAQVGEVAAAVPSGGGESAVESRGRRGGRTQPPSAATLRRLERIAASRQARGLDPAPSPHLAEGKEAAAPGFPPASFDHVLCDAPCTALGLRPRLVHRQTLRELDQTAAYQRKLLRVAVALVRPGGALVFSTCSINPGENEANVRWLLDTFPGMRLVQQAPRLGQPGLTGNVVLPCGRTQQLLSEKEAALVQRFDPSAPLDTIGFFVAKFEKDA</sequence>
<dbReference type="PRINTS" id="PR02008">
    <property type="entry name" value="RCMTFAMILY"/>
</dbReference>
<dbReference type="KEGG" id="cvr:CHLNCDRAFT_132901"/>
<dbReference type="GO" id="GO:0003723">
    <property type="term" value="F:RNA binding"/>
    <property type="evidence" value="ECO:0007669"/>
    <property type="project" value="UniProtKB-UniRule"/>
</dbReference>
<dbReference type="GO" id="GO:0001510">
    <property type="term" value="P:RNA methylation"/>
    <property type="evidence" value="ECO:0007669"/>
    <property type="project" value="InterPro"/>
</dbReference>
<reference evidence="8 9" key="1">
    <citation type="journal article" date="2010" name="Plant Cell">
        <title>The Chlorella variabilis NC64A genome reveals adaptation to photosymbiosis, coevolution with viruses, and cryptic sex.</title>
        <authorList>
            <person name="Blanc G."/>
            <person name="Duncan G."/>
            <person name="Agarkova I."/>
            <person name="Borodovsky M."/>
            <person name="Gurnon J."/>
            <person name="Kuo A."/>
            <person name="Lindquist E."/>
            <person name="Lucas S."/>
            <person name="Pangilinan J."/>
            <person name="Polle J."/>
            <person name="Salamov A."/>
            <person name="Terry A."/>
            <person name="Yamada T."/>
            <person name="Dunigan D.D."/>
            <person name="Grigoriev I.V."/>
            <person name="Claverie J.M."/>
            <person name="Van Etten J.L."/>
        </authorList>
    </citation>
    <scope>NUCLEOTIDE SEQUENCE [LARGE SCALE GENOMIC DNA]</scope>
    <source>
        <strain evidence="8 9">NC64A</strain>
    </source>
</reference>
<dbReference type="PROSITE" id="PS51686">
    <property type="entry name" value="SAM_MT_RSMB_NOP"/>
    <property type="match status" value="1"/>
</dbReference>
<feature type="region of interest" description="Disordered" evidence="6">
    <location>
        <begin position="381"/>
        <end position="440"/>
    </location>
</feature>
<dbReference type="PANTHER" id="PTHR22807:SF34">
    <property type="entry name" value="TRNA (CYTOSINE(72)-C(5))-METHYLTRANSFERASE NSUN6"/>
    <property type="match status" value="1"/>
</dbReference>
<evidence type="ECO:0000256" key="5">
    <source>
        <dbReference type="PROSITE-ProRule" id="PRU01023"/>
    </source>
</evidence>
<dbReference type="InterPro" id="IPR001678">
    <property type="entry name" value="MeTrfase_RsmB-F_NOP2_dom"/>
</dbReference>
<name>E1Z1W9_CHLVA</name>
<evidence type="ECO:0000256" key="4">
    <source>
        <dbReference type="ARBA" id="ARBA00022884"/>
    </source>
</evidence>
<dbReference type="GeneID" id="17359186"/>
<feature type="region of interest" description="Disordered" evidence="6">
    <location>
        <begin position="313"/>
        <end position="342"/>
    </location>
</feature>
<dbReference type="Gene3D" id="3.40.50.150">
    <property type="entry name" value="Vaccinia Virus protein VP39"/>
    <property type="match status" value="2"/>
</dbReference>
<dbReference type="InterPro" id="IPR036974">
    <property type="entry name" value="PUA_sf"/>
</dbReference>
<dbReference type="InParanoid" id="E1Z1W9"/>
<feature type="binding site" evidence="5">
    <location>
        <position position="279"/>
    </location>
    <ligand>
        <name>S-adenosyl-L-methionine</name>
        <dbReference type="ChEBI" id="CHEBI:59789"/>
    </ligand>
</feature>
<dbReference type="PANTHER" id="PTHR22807">
    <property type="entry name" value="NOP2 YEAST -RELATED NOL1/NOP2/FMU SUN DOMAIN-CONTAINING"/>
    <property type="match status" value="1"/>
</dbReference>